<dbReference type="Proteomes" id="UP000051291">
    <property type="component" value="Unassembled WGS sequence"/>
</dbReference>
<dbReference type="SUPFAM" id="SSF53756">
    <property type="entry name" value="UDP-Glycosyltransferase/glycogen phosphorylase"/>
    <property type="match status" value="1"/>
</dbReference>
<feature type="domain" description="Glucosyltransferase 3-like N-terminal" evidence="2">
    <location>
        <begin position="12"/>
        <end position="161"/>
    </location>
</feature>
<sequence length="346" mass="39567">MTKILVTVQEQTNQANTAGSKAKDDIITIAQDQGYQSIVVENPQGKKARLSYLFRAISGQLKSFYQLDPELIVFQYSGYNRFMSYIALHELKKYNNCPFYLLVHDVKTLRTNETAKLNQGDFSKNEITLFNKFDGLIVHNEKMKKWLQDNGVKVPMISLEIFDYVNPQPINEMQNFDKNVNFAGNLYKPVFLTKLNTKTKFVVYGVNPLEYGDSIEYRGSKTPEEIPAFLNEDFGLVWDGESLTECSGIDGNYMRYNNPHKTSLYLSSGIPVITWSQAAIADFIKQHNVGIVIDDLNQIDDVLANVTKDQYLELKYNAENLATKLRDGFYTKTALRKVEDLAHQNN</sequence>
<dbReference type="EMBL" id="AYYZ01000002">
    <property type="protein sequence ID" value="KRM53483.1"/>
    <property type="molecule type" value="Genomic_DNA"/>
</dbReference>
<dbReference type="InterPro" id="IPR058591">
    <property type="entry name" value="Gtf3_N"/>
</dbReference>
<evidence type="ECO:0000313" key="5">
    <source>
        <dbReference type="Proteomes" id="UP000051291"/>
    </source>
</evidence>
<accession>A0A0R1ZNQ9</accession>
<dbReference type="InterPro" id="IPR058592">
    <property type="entry name" value="Gtf3_C"/>
</dbReference>
<organism evidence="4 5">
    <name type="scientific">Ligilactobacillus araffinosus DSM 20653</name>
    <dbReference type="NCBI Taxonomy" id="1423820"/>
    <lineage>
        <taxon>Bacteria</taxon>
        <taxon>Bacillati</taxon>
        <taxon>Bacillota</taxon>
        <taxon>Bacilli</taxon>
        <taxon>Lactobacillales</taxon>
        <taxon>Lactobacillaceae</taxon>
        <taxon>Ligilactobacillus</taxon>
    </lineage>
</organism>
<dbReference type="GO" id="GO:0016740">
    <property type="term" value="F:transferase activity"/>
    <property type="evidence" value="ECO:0007669"/>
    <property type="project" value="UniProtKB-KW"/>
</dbReference>
<dbReference type="STRING" id="1423820.FC64_GL000394"/>
<comment type="caution">
    <text evidence="4">The sequence shown here is derived from an EMBL/GenBank/DDBJ whole genome shotgun (WGS) entry which is preliminary data.</text>
</comment>
<protein>
    <submittedName>
        <fullName evidence="4">Beta-1,6-galactofuranosyltransferase</fullName>
    </submittedName>
</protein>
<evidence type="ECO:0000259" key="3">
    <source>
        <dbReference type="Pfam" id="PF26337"/>
    </source>
</evidence>
<evidence type="ECO:0000259" key="2">
    <source>
        <dbReference type="Pfam" id="PF26334"/>
    </source>
</evidence>
<keyword evidence="5" id="KW-1185">Reference proteome</keyword>
<dbReference type="Gene3D" id="3.40.50.2000">
    <property type="entry name" value="Glycogen Phosphorylase B"/>
    <property type="match status" value="2"/>
</dbReference>
<dbReference type="PATRIC" id="fig|1423820.4.peg.394"/>
<name>A0A0R1ZNQ9_9LACO</name>
<dbReference type="Pfam" id="PF26334">
    <property type="entry name" value="Gtf3_N"/>
    <property type="match status" value="1"/>
</dbReference>
<evidence type="ECO:0000313" key="4">
    <source>
        <dbReference type="EMBL" id="KRM53483.1"/>
    </source>
</evidence>
<proteinExistence type="predicted"/>
<dbReference type="Pfam" id="PF26337">
    <property type="entry name" value="Gtf3_C"/>
    <property type="match status" value="1"/>
</dbReference>
<reference evidence="4 5" key="1">
    <citation type="journal article" date="2015" name="Genome Announc.">
        <title>Expanding the biotechnology potential of lactobacilli through comparative genomics of 213 strains and associated genera.</title>
        <authorList>
            <person name="Sun Z."/>
            <person name="Harris H.M."/>
            <person name="McCann A."/>
            <person name="Guo C."/>
            <person name="Argimon S."/>
            <person name="Zhang W."/>
            <person name="Yang X."/>
            <person name="Jeffery I.B."/>
            <person name="Cooney J.C."/>
            <person name="Kagawa T.F."/>
            <person name="Liu W."/>
            <person name="Song Y."/>
            <person name="Salvetti E."/>
            <person name="Wrobel A."/>
            <person name="Rasinkangas P."/>
            <person name="Parkhill J."/>
            <person name="Rea M.C."/>
            <person name="O'Sullivan O."/>
            <person name="Ritari J."/>
            <person name="Douillard F.P."/>
            <person name="Paul Ross R."/>
            <person name="Yang R."/>
            <person name="Briner A.E."/>
            <person name="Felis G.E."/>
            <person name="de Vos W.M."/>
            <person name="Barrangou R."/>
            <person name="Klaenhammer T.R."/>
            <person name="Caufield P.W."/>
            <person name="Cui Y."/>
            <person name="Zhang H."/>
            <person name="O'Toole P.W."/>
        </authorList>
    </citation>
    <scope>NUCLEOTIDE SEQUENCE [LARGE SCALE GENOMIC DNA]</scope>
    <source>
        <strain evidence="4 5">DSM 20653</strain>
    </source>
</reference>
<feature type="domain" description="Glucosyltransferase 3-like C-terminal" evidence="3">
    <location>
        <begin position="180"/>
        <end position="337"/>
    </location>
</feature>
<evidence type="ECO:0000256" key="1">
    <source>
        <dbReference type="ARBA" id="ARBA00022679"/>
    </source>
</evidence>
<dbReference type="RefSeq" id="WP_057905994.1">
    <property type="nucleotide sequence ID" value="NZ_AYYZ01000002.1"/>
</dbReference>
<dbReference type="PIRSF" id="PIRSF007023">
    <property type="entry name" value="UDP-Galf_transf"/>
    <property type="match status" value="1"/>
</dbReference>
<keyword evidence="1 4" id="KW-0808">Transferase</keyword>
<gene>
    <name evidence="4" type="ORF">FC64_GL000394</name>
</gene>
<dbReference type="AlphaFoldDB" id="A0A0R1ZNQ9"/>